<evidence type="ECO:0000256" key="1">
    <source>
        <dbReference type="SAM" id="MobiDB-lite"/>
    </source>
</evidence>
<dbReference type="RefSeq" id="WP_145376936.1">
    <property type="nucleotide sequence ID" value="NZ_CP036276.1"/>
</dbReference>
<dbReference type="KEGG" id="sdyn:Mal52_30870"/>
<dbReference type="EMBL" id="CP036276">
    <property type="protein sequence ID" value="QDU44601.1"/>
    <property type="molecule type" value="Genomic_DNA"/>
</dbReference>
<name>A0A517ZQ51_9PLAN</name>
<feature type="region of interest" description="Disordered" evidence="1">
    <location>
        <begin position="232"/>
        <end position="272"/>
    </location>
</feature>
<sequence>MDWSYLSQQFGQAQHSRDSFVGNGGAVVWSQYGDSRERWETHNFITGQARFTELAVTAGQYLIASNVTLLNEIEQEPDDFARWCRFLQSEFPARFRMEQPIQLELSNDGIQTTQWLLRGYIRQVEQVSVSACERLAIESPPSGIANYDDSMSHGGDNIPQTTTELKPVVLLTGWREITSALELKSDEQSKVKSLNDRMDGPIPKPPKGGQPIVEKTILIAWWNSLAVKQQELANQQSGKKLSAESQHDSGRDGTAAPEIKGGVKKRRRDHKT</sequence>
<dbReference type="Proteomes" id="UP000319383">
    <property type="component" value="Chromosome"/>
</dbReference>
<feature type="compositionally biased region" description="Basic and acidic residues" evidence="1">
    <location>
        <begin position="241"/>
        <end position="251"/>
    </location>
</feature>
<evidence type="ECO:0000313" key="2">
    <source>
        <dbReference type="EMBL" id="QDU44601.1"/>
    </source>
</evidence>
<protein>
    <submittedName>
        <fullName evidence="2">Uncharacterized protein</fullName>
    </submittedName>
</protein>
<keyword evidence="3" id="KW-1185">Reference proteome</keyword>
<feature type="compositionally biased region" description="Basic residues" evidence="1">
    <location>
        <begin position="262"/>
        <end position="272"/>
    </location>
</feature>
<evidence type="ECO:0000313" key="3">
    <source>
        <dbReference type="Proteomes" id="UP000319383"/>
    </source>
</evidence>
<gene>
    <name evidence="2" type="ORF">Mal52_30870</name>
</gene>
<feature type="region of interest" description="Disordered" evidence="1">
    <location>
        <begin position="187"/>
        <end position="210"/>
    </location>
</feature>
<reference evidence="2 3" key="1">
    <citation type="submission" date="2019-02" db="EMBL/GenBank/DDBJ databases">
        <title>Deep-cultivation of Planctomycetes and their phenomic and genomic characterization uncovers novel biology.</title>
        <authorList>
            <person name="Wiegand S."/>
            <person name="Jogler M."/>
            <person name="Boedeker C."/>
            <person name="Pinto D."/>
            <person name="Vollmers J."/>
            <person name="Rivas-Marin E."/>
            <person name="Kohn T."/>
            <person name="Peeters S.H."/>
            <person name="Heuer A."/>
            <person name="Rast P."/>
            <person name="Oberbeckmann S."/>
            <person name="Bunk B."/>
            <person name="Jeske O."/>
            <person name="Meyerdierks A."/>
            <person name="Storesund J.E."/>
            <person name="Kallscheuer N."/>
            <person name="Luecker S."/>
            <person name="Lage O.M."/>
            <person name="Pohl T."/>
            <person name="Merkel B.J."/>
            <person name="Hornburger P."/>
            <person name="Mueller R.-W."/>
            <person name="Bruemmer F."/>
            <person name="Labrenz M."/>
            <person name="Spormann A.M."/>
            <person name="Op den Camp H."/>
            <person name="Overmann J."/>
            <person name="Amann R."/>
            <person name="Jetten M.S.M."/>
            <person name="Mascher T."/>
            <person name="Medema M.H."/>
            <person name="Devos D.P."/>
            <person name="Kaster A.-K."/>
            <person name="Ovreas L."/>
            <person name="Rohde M."/>
            <person name="Galperin M.Y."/>
            <person name="Jogler C."/>
        </authorList>
    </citation>
    <scope>NUCLEOTIDE SEQUENCE [LARGE SCALE GENOMIC DNA]</scope>
    <source>
        <strain evidence="2 3">Mal52</strain>
    </source>
</reference>
<accession>A0A517ZQ51</accession>
<proteinExistence type="predicted"/>
<dbReference type="AlphaFoldDB" id="A0A517ZQ51"/>
<organism evidence="2 3">
    <name type="scientific">Symmachiella dynata</name>
    <dbReference type="NCBI Taxonomy" id="2527995"/>
    <lineage>
        <taxon>Bacteria</taxon>
        <taxon>Pseudomonadati</taxon>
        <taxon>Planctomycetota</taxon>
        <taxon>Planctomycetia</taxon>
        <taxon>Planctomycetales</taxon>
        <taxon>Planctomycetaceae</taxon>
        <taxon>Symmachiella</taxon>
    </lineage>
</organism>
<feature type="compositionally biased region" description="Basic and acidic residues" evidence="1">
    <location>
        <begin position="187"/>
        <end position="199"/>
    </location>
</feature>